<reference evidence="1" key="1">
    <citation type="submission" date="2021-06" db="EMBL/GenBank/DDBJ databases">
        <authorList>
            <person name="Kallberg Y."/>
            <person name="Tangrot J."/>
            <person name="Rosling A."/>
        </authorList>
    </citation>
    <scope>NUCLEOTIDE SEQUENCE</scope>
    <source>
        <strain evidence="1">AU212A</strain>
    </source>
</reference>
<sequence>KNSITKTLNTTTPDGIQYNNLGLLYLQEVTQINHITEEYKGPHNLATHILHKLAKAIHKEIWIPRCQKVANQIQCTPGQRENIDQAQLPTPTNTRSNEDTEKQRTLKRSNAKFKIW</sequence>
<feature type="non-terminal residue" evidence="1">
    <location>
        <position position="116"/>
    </location>
</feature>
<name>A0ACA9PFL3_9GLOM</name>
<protein>
    <submittedName>
        <fullName evidence="1">3916_t:CDS:1</fullName>
    </submittedName>
</protein>
<accession>A0ACA9PFL3</accession>
<organism evidence="1 2">
    <name type="scientific">Scutellospora calospora</name>
    <dbReference type="NCBI Taxonomy" id="85575"/>
    <lineage>
        <taxon>Eukaryota</taxon>
        <taxon>Fungi</taxon>
        <taxon>Fungi incertae sedis</taxon>
        <taxon>Mucoromycota</taxon>
        <taxon>Glomeromycotina</taxon>
        <taxon>Glomeromycetes</taxon>
        <taxon>Diversisporales</taxon>
        <taxon>Gigasporaceae</taxon>
        <taxon>Scutellospora</taxon>
    </lineage>
</organism>
<evidence type="ECO:0000313" key="1">
    <source>
        <dbReference type="EMBL" id="CAG8703916.1"/>
    </source>
</evidence>
<evidence type="ECO:0000313" key="2">
    <source>
        <dbReference type="Proteomes" id="UP000789860"/>
    </source>
</evidence>
<feature type="non-terminal residue" evidence="1">
    <location>
        <position position="1"/>
    </location>
</feature>
<dbReference type="Proteomes" id="UP000789860">
    <property type="component" value="Unassembled WGS sequence"/>
</dbReference>
<gene>
    <name evidence="1" type="ORF">SCALOS_LOCUS10597</name>
</gene>
<dbReference type="EMBL" id="CAJVPM010040653">
    <property type="protein sequence ID" value="CAG8703916.1"/>
    <property type="molecule type" value="Genomic_DNA"/>
</dbReference>
<keyword evidence="2" id="KW-1185">Reference proteome</keyword>
<proteinExistence type="predicted"/>
<comment type="caution">
    <text evidence="1">The sequence shown here is derived from an EMBL/GenBank/DDBJ whole genome shotgun (WGS) entry which is preliminary data.</text>
</comment>